<keyword evidence="12" id="KW-1185">Reference proteome</keyword>
<reference evidence="12" key="1">
    <citation type="journal article" date="2013" name="Genome Announc.">
        <title>Draft genome sequence of Pseudozyma brasiliensis sp. nov. strain GHG001, a high producer of endo-1,4-xylanase isolated from an insect pest of sugarcane.</title>
        <authorList>
            <person name="Oliveira J.V.D.C."/>
            <person name="dos Santos R.A.C."/>
            <person name="Borges T.A."/>
            <person name="Riano-Pachon D.M."/>
            <person name="Goldman G.H."/>
        </authorList>
    </citation>
    <scope>NUCLEOTIDE SEQUENCE [LARGE SCALE GENOMIC DNA]</scope>
    <source>
        <strain evidence="12">GHG001</strain>
    </source>
</reference>
<dbReference type="STRING" id="1365824.V5ENL6"/>
<keyword evidence="6 7" id="KW-0687">Ribonucleoprotein</keyword>
<evidence type="ECO:0000313" key="12">
    <source>
        <dbReference type="Proteomes" id="UP000019377"/>
    </source>
</evidence>
<keyword evidence="5 7" id="KW-0539">Nucleus</keyword>
<comment type="function">
    <text evidence="1 7">DEAD-box RNA helicase-like protein required for pre-18S rRNA processing, specifically at sites A0, A1, and A2.</text>
</comment>
<feature type="compositionally biased region" description="Low complexity" evidence="8">
    <location>
        <begin position="39"/>
        <end position="59"/>
    </location>
</feature>
<dbReference type="GO" id="GO:0019843">
    <property type="term" value="F:rRNA binding"/>
    <property type="evidence" value="ECO:0007669"/>
    <property type="project" value="TreeGrafter"/>
</dbReference>
<gene>
    <name evidence="11" type="ORF">PSEUBRA_SCAF3g04173</name>
</gene>
<sequence length="689" mass="76663">MDPTLKLLTLINVSAAKPGKRQRSSNLTHYDKITRKAVAAQQATASTSKAALSSTPSPSKRAKNGAAPVASTTISQNGLELVGEVSDDDEEDFDAASSSAPKKQQKKSQITAFDAHFGSDGPHAQAIAKLPESTTSLTWSTSRSTLPSFSTQLIVSSPSLPEFDSQQYSGQPQVKVLDAFNAFTAKHFSSPTPLHKALATTLGSYADFCDANVALRDRAQYRQVLAMHAMSHVAKTRRRVLKNNEKLAKLAASGASDADTDLDLRDQGFTRPKVLVLLPFRNSALEWVDLLTKFSLCSQVDNKSRFAKEYNLPEGAIDKLADASVAAKYPEDHIANFAGNIDDSFKLGLKVTRKSLKLFSGFYDSDVIVASPLGLRLGMEKDKGDSDFLSSIEMVIVDQTDVISMQNWEHLEYVFDKLNHIPRQSRDTDFSRVKQFYLDNRAGMFRQTIMLSAHDFPALRSVYNHTLQNVAGKIRTVAPTPESEAEMSKVVSGVRQTFTRFEAANPHSEPDLRFAHFTTKTLAQLSKSAVSSSHTLILVPSYFDFVRLDAFLREHNEKRKPGETANLSYTSISEYSTPKDIRRAREAFASGKKRFLLLTERAHFYRRFKIRGTKTVVFYQVPQNARYFSEVLEFPFLNKDWGEEEEVDANEVASYVVYSKYDLIGLEKVVGTEQAKAMVAGDKATWKFV</sequence>
<evidence type="ECO:0000256" key="1">
    <source>
        <dbReference type="ARBA" id="ARBA00002883"/>
    </source>
</evidence>
<dbReference type="InterPro" id="IPR053939">
    <property type="entry name" value="UTP25_C"/>
</dbReference>
<name>V5ENL6_KALBG</name>
<proteinExistence type="inferred from homology"/>
<dbReference type="InterPro" id="IPR053940">
    <property type="entry name" value="UTP25_NTPase-like"/>
</dbReference>
<evidence type="ECO:0000256" key="5">
    <source>
        <dbReference type="ARBA" id="ARBA00023242"/>
    </source>
</evidence>
<dbReference type="InterPro" id="IPR027417">
    <property type="entry name" value="P-loop_NTPase"/>
</dbReference>
<organism evidence="11 12">
    <name type="scientific">Kalmanozyma brasiliensis (strain GHG001)</name>
    <name type="common">Yeast</name>
    <name type="synonym">Pseudozyma brasiliensis</name>
    <dbReference type="NCBI Taxonomy" id="1365824"/>
    <lineage>
        <taxon>Eukaryota</taxon>
        <taxon>Fungi</taxon>
        <taxon>Dikarya</taxon>
        <taxon>Basidiomycota</taxon>
        <taxon>Ustilaginomycotina</taxon>
        <taxon>Ustilaginomycetes</taxon>
        <taxon>Ustilaginales</taxon>
        <taxon>Ustilaginaceae</taxon>
        <taxon>Kalmanozyma</taxon>
    </lineage>
</organism>
<evidence type="ECO:0000256" key="3">
    <source>
        <dbReference type="ARBA" id="ARBA00009223"/>
    </source>
</evidence>
<dbReference type="HOGENOM" id="CLU_018705_3_0_1"/>
<protein>
    <recommendedName>
        <fullName evidence="4 7">U3 small nucleolar RNA-associated protein 25</fullName>
        <shortName evidence="7">U3 snoRNA-associated protein 25</shortName>
    </recommendedName>
</protein>
<evidence type="ECO:0000259" key="10">
    <source>
        <dbReference type="Pfam" id="PF22916"/>
    </source>
</evidence>
<evidence type="ECO:0000256" key="7">
    <source>
        <dbReference type="RuleBase" id="RU365070"/>
    </source>
</evidence>
<dbReference type="Pfam" id="PF06862">
    <property type="entry name" value="Utp25_C"/>
    <property type="match status" value="1"/>
</dbReference>
<comment type="subunit">
    <text evidence="7">Component of the ribosomal small subunit (SSU) processome composed of at least 40 protein subunits and snoRNA U3.</text>
</comment>
<evidence type="ECO:0000313" key="11">
    <source>
        <dbReference type="EMBL" id="EST06675.1"/>
    </source>
</evidence>
<evidence type="ECO:0000256" key="2">
    <source>
        <dbReference type="ARBA" id="ARBA00004604"/>
    </source>
</evidence>
<evidence type="ECO:0000256" key="6">
    <source>
        <dbReference type="ARBA" id="ARBA00023274"/>
    </source>
</evidence>
<feature type="compositionally biased region" description="Acidic residues" evidence="8">
    <location>
        <begin position="85"/>
        <end position="94"/>
    </location>
</feature>
<dbReference type="GO" id="GO:0000462">
    <property type="term" value="P:maturation of SSU-rRNA from tricistronic rRNA transcript (SSU-rRNA, 5.8S rRNA, LSU-rRNA)"/>
    <property type="evidence" value="ECO:0007669"/>
    <property type="project" value="TreeGrafter"/>
</dbReference>
<dbReference type="OrthoDB" id="10264378at2759"/>
<evidence type="ECO:0000259" key="9">
    <source>
        <dbReference type="Pfam" id="PF06862"/>
    </source>
</evidence>
<dbReference type="PANTHER" id="PTHR12933">
    <property type="entry name" value="ORF PROTEIN-RELATED"/>
    <property type="match status" value="1"/>
</dbReference>
<dbReference type="Gene3D" id="3.40.50.300">
    <property type="entry name" value="P-loop containing nucleotide triphosphate hydrolases"/>
    <property type="match status" value="1"/>
</dbReference>
<dbReference type="AlphaFoldDB" id="V5ENL6"/>
<dbReference type="Pfam" id="PF22916">
    <property type="entry name" value="UTP25_NTPase-like"/>
    <property type="match status" value="1"/>
</dbReference>
<dbReference type="eggNOG" id="KOG2340">
    <property type="taxonomic scope" value="Eukaryota"/>
</dbReference>
<dbReference type="GO" id="GO:0032040">
    <property type="term" value="C:small-subunit processome"/>
    <property type="evidence" value="ECO:0007669"/>
    <property type="project" value="TreeGrafter"/>
</dbReference>
<comment type="subcellular location">
    <subcellularLocation>
        <location evidence="2 7">Nucleus</location>
        <location evidence="2 7">Nucleolus</location>
    </subcellularLocation>
</comment>
<evidence type="ECO:0000256" key="4">
    <source>
        <dbReference type="ARBA" id="ARBA00015422"/>
    </source>
</evidence>
<dbReference type="PANTHER" id="PTHR12933:SF0">
    <property type="entry name" value="U3 SMALL NUCLEOLAR RNA-ASSOCIATED PROTEIN 25 HOMOLOG"/>
    <property type="match status" value="1"/>
</dbReference>
<feature type="domain" description="UTP25 NTP hydrolase-like" evidence="10">
    <location>
        <begin position="205"/>
        <end position="474"/>
    </location>
</feature>
<feature type="region of interest" description="Disordered" evidence="8">
    <location>
        <begin position="18"/>
        <end position="110"/>
    </location>
</feature>
<dbReference type="RefSeq" id="XP_016291664.1">
    <property type="nucleotide sequence ID" value="XM_016438110.1"/>
</dbReference>
<dbReference type="InterPro" id="IPR010678">
    <property type="entry name" value="UTP25"/>
</dbReference>
<dbReference type="Proteomes" id="UP000019377">
    <property type="component" value="Unassembled WGS sequence"/>
</dbReference>
<keyword evidence="7" id="KW-0690">Ribosome biogenesis</keyword>
<accession>V5ENL6</accession>
<dbReference type="GeneID" id="27420788"/>
<dbReference type="EMBL" id="KI545873">
    <property type="protein sequence ID" value="EST06675.1"/>
    <property type="molecule type" value="Genomic_DNA"/>
</dbReference>
<comment type="similarity">
    <text evidence="3 7">Belongs to the UTP25 family.</text>
</comment>
<feature type="domain" description="UTP25 C-terminal" evidence="9">
    <location>
        <begin position="487"/>
        <end position="688"/>
    </location>
</feature>
<evidence type="ECO:0000256" key="8">
    <source>
        <dbReference type="SAM" id="MobiDB-lite"/>
    </source>
</evidence>
<dbReference type="GO" id="GO:0034511">
    <property type="term" value="F:U3 snoRNA binding"/>
    <property type="evidence" value="ECO:0007669"/>
    <property type="project" value="InterPro"/>
</dbReference>
<dbReference type="OMA" id="QDRGDTF"/>
<keyword evidence="7" id="KW-0698">rRNA processing</keyword>